<feature type="transmembrane region" description="Helical" evidence="10">
    <location>
        <begin position="143"/>
        <end position="172"/>
    </location>
</feature>
<feature type="transmembrane region" description="Helical" evidence="10">
    <location>
        <begin position="31"/>
        <end position="55"/>
    </location>
</feature>
<keyword evidence="5 10" id="KW-1133">Transmembrane helix</keyword>
<keyword evidence="8" id="KW-0675">Receptor</keyword>
<evidence type="ECO:0000256" key="9">
    <source>
        <dbReference type="ARBA" id="ARBA00023224"/>
    </source>
</evidence>
<dbReference type="Proteomes" id="UP000812440">
    <property type="component" value="Unassembled WGS sequence"/>
</dbReference>
<dbReference type="PANTHER" id="PTHR26452">
    <property type="entry name" value="OLFACTORY RECEPTOR"/>
    <property type="match status" value="1"/>
</dbReference>
<feature type="transmembrane region" description="Helical" evidence="10">
    <location>
        <begin position="67"/>
        <end position="90"/>
    </location>
</feature>
<dbReference type="Pfam" id="PF13853">
    <property type="entry name" value="7tm_4"/>
    <property type="match status" value="2"/>
</dbReference>
<keyword evidence="9" id="KW-0807">Transducer</keyword>
<reference evidence="11" key="1">
    <citation type="thesis" date="2020" institute="ProQuest LLC" country="789 East Eisenhower Parkway, Ann Arbor, MI, USA">
        <title>Comparative Genomics and Chromosome Evolution.</title>
        <authorList>
            <person name="Mudd A.B."/>
        </authorList>
    </citation>
    <scope>NUCLEOTIDE SEQUENCE</scope>
    <source>
        <strain evidence="11">Female2</strain>
        <tissue evidence="11">Blood</tissue>
    </source>
</reference>
<evidence type="ECO:0000256" key="10">
    <source>
        <dbReference type="SAM" id="Phobius"/>
    </source>
</evidence>
<keyword evidence="7 10" id="KW-0472">Membrane</keyword>
<keyword evidence="3 10" id="KW-0812">Transmembrane</keyword>
<evidence type="ECO:0000313" key="11">
    <source>
        <dbReference type="EMBL" id="KAG8429386.1"/>
    </source>
</evidence>
<comment type="subcellular location">
    <subcellularLocation>
        <location evidence="1">Cell membrane</location>
        <topology evidence="1">Multi-pass membrane protein</topology>
    </subcellularLocation>
</comment>
<protein>
    <recommendedName>
        <fullName evidence="13">G-protein coupled receptors family 1 profile domain-containing protein</fullName>
    </recommendedName>
</protein>
<evidence type="ECO:0000256" key="8">
    <source>
        <dbReference type="ARBA" id="ARBA00023170"/>
    </source>
</evidence>
<evidence type="ECO:0000256" key="2">
    <source>
        <dbReference type="ARBA" id="ARBA00022475"/>
    </source>
</evidence>
<organism evidence="11 12">
    <name type="scientific">Hymenochirus boettgeri</name>
    <name type="common">Congo dwarf clawed frog</name>
    <dbReference type="NCBI Taxonomy" id="247094"/>
    <lineage>
        <taxon>Eukaryota</taxon>
        <taxon>Metazoa</taxon>
        <taxon>Chordata</taxon>
        <taxon>Craniata</taxon>
        <taxon>Vertebrata</taxon>
        <taxon>Euteleostomi</taxon>
        <taxon>Amphibia</taxon>
        <taxon>Batrachia</taxon>
        <taxon>Anura</taxon>
        <taxon>Pipoidea</taxon>
        <taxon>Pipidae</taxon>
        <taxon>Pipinae</taxon>
        <taxon>Hymenochirus</taxon>
    </lineage>
</organism>
<evidence type="ECO:0000313" key="12">
    <source>
        <dbReference type="Proteomes" id="UP000812440"/>
    </source>
</evidence>
<sequence length="256" mass="28879">MPMTWIVPNESYTTQFIILGFSTSPNQKVPLFLFFLYIYLFTVLSNLVIIVLICLDRNLHKPMYFFLRNMSVLDIFFTSVTAPGLLHIILSENKRVSFRGFALPVSISISALSYCSTNQINHIYCDITPLLKIACDDTSTTELIMFVSGALIALNCLILTVTSYVFIIVAILRISSSKGRMKTFSTCASHLTAVFLFYASAGSIYMKPSSSTSYSLDEESPCLVLFCKHYPMLNPIIDTLRNRESYSILQNYIGHL</sequence>
<dbReference type="GO" id="GO:0004984">
    <property type="term" value="F:olfactory receptor activity"/>
    <property type="evidence" value="ECO:0007669"/>
    <property type="project" value="InterPro"/>
</dbReference>
<name>A0A8T2IGS2_9PIPI</name>
<gene>
    <name evidence="11" type="ORF">GDO86_020307</name>
</gene>
<dbReference type="EMBL" id="JAACNH010007788">
    <property type="protein sequence ID" value="KAG8429386.1"/>
    <property type="molecule type" value="Genomic_DNA"/>
</dbReference>
<dbReference type="InterPro" id="IPR050516">
    <property type="entry name" value="Olfactory_GPCR"/>
</dbReference>
<dbReference type="SUPFAM" id="SSF81321">
    <property type="entry name" value="Family A G protein-coupled receptor-like"/>
    <property type="match status" value="1"/>
</dbReference>
<dbReference type="GO" id="GO:0005886">
    <property type="term" value="C:plasma membrane"/>
    <property type="evidence" value="ECO:0007669"/>
    <property type="project" value="UniProtKB-SubCell"/>
</dbReference>
<evidence type="ECO:0000256" key="1">
    <source>
        <dbReference type="ARBA" id="ARBA00004651"/>
    </source>
</evidence>
<dbReference type="AlphaFoldDB" id="A0A8T2IGS2"/>
<dbReference type="InterPro" id="IPR000725">
    <property type="entry name" value="Olfact_rcpt"/>
</dbReference>
<evidence type="ECO:0000256" key="6">
    <source>
        <dbReference type="ARBA" id="ARBA00023040"/>
    </source>
</evidence>
<feature type="transmembrane region" description="Helical" evidence="10">
    <location>
        <begin position="184"/>
        <end position="206"/>
    </location>
</feature>
<accession>A0A8T2IGS2</accession>
<comment type="caution">
    <text evidence="11">The sequence shown here is derived from an EMBL/GenBank/DDBJ whole genome shotgun (WGS) entry which is preliminary data.</text>
</comment>
<keyword evidence="12" id="KW-1185">Reference proteome</keyword>
<keyword evidence="4" id="KW-0716">Sensory transduction</keyword>
<evidence type="ECO:0000256" key="4">
    <source>
        <dbReference type="ARBA" id="ARBA00022725"/>
    </source>
</evidence>
<dbReference type="OrthoDB" id="6144223at2759"/>
<proteinExistence type="predicted"/>
<evidence type="ECO:0000256" key="7">
    <source>
        <dbReference type="ARBA" id="ARBA00023136"/>
    </source>
</evidence>
<keyword evidence="2" id="KW-1003">Cell membrane</keyword>
<dbReference type="Gene3D" id="1.20.1070.10">
    <property type="entry name" value="Rhodopsin 7-helix transmembrane proteins"/>
    <property type="match status" value="2"/>
</dbReference>
<dbReference type="PRINTS" id="PR00245">
    <property type="entry name" value="OLFACTORYR"/>
</dbReference>
<keyword evidence="4" id="KW-0552">Olfaction</keyword>
<evidence type="ECO:0008006" key="13">
    <source>
        <dbReference type="Google" id="ProtNLM"/>
    </source>
</evidence>
<evidence type="ECO:0000256" key="3">
    <source>
        <dbReference type="ARBA" id="ARBA00022692"/>
    </source>
</evidence>
<evidence type="ECO:0000256" key="5">
    <source>
        <dbReference type="ARBA" id="ARBA00022989"/>
    </source>
</evidence>
<keyword evidence="6" id="KW-0297">G-protein coupled receptor</keyword>
<dbReference type="GO" id="GO:0004930">
    <property type="term" value="F:G protein-coupled receptor activity"/>
    <property type="evidence" value="ECO:0007669"/>
    <property type="project" value="UniProtKB-KW"/>
</dbReference>